<dbReference type="InterPro" id="IPR036631">
    <property type="entry name" value="MGMT_N_sf"/>
</dbReference>
<organism evidence="12 13">
    <name type="scientific">Pontibacter flavimaris</name>
    <dbReference type="NCBI Taxonomy" id="1797110"/>
    <lineage>
        <taxon>Bacteria</taxon>
        <taxon>Pseudomonadati</taxon>
        <taxon>Bacteroidota</taxon>
        <taxon>Cytophagia</taxon>
        <taxon>Cytophagales</taxon>
        <taxon>Hymenobacteraceae</taxon>
        <taxon>Pontibacter</taxon>
    </lineage>
</organism>
<dbReference type="InterPro" id="IPR036217">
    <property type="entry name" value="MethylDNA_cys_MeTrfase_DNAb"/>
</dbReference>
<keyword evidence="7" id="KW-0805">Transcription regulation</keyword>
<dbReference type="CDD" id="cd06445">
    <property type="entry name" value="ATase"/>
    <property type="match status" value="1"/>
</dbReference>
<evidence type="ECO:0000256" key="5">
    <source>
        <dbReference type="ARBA" id="ARBA00022679"/>
    </source>
</evidence>
<dbReference type="GO" id="GO:0006281">
    <property type="term" value="P:DNA repair"/>
    <property type="evidence" value="ECO:0007669"/>
    <property type="project" value="UniProtKB-KW"/>
</dbReference>
<dbReference type="InterPro" id="IPR018060">
    <property type="entry name" value="HTH_AraC"/>
</dbReference>
<feature type="domain" description="HTH araC/xylS-type" evidence="11">
    <location>
        <begin position="9"/>
        <end position="106"/>
    </location>
</feature>
<dbReference type="SUPFAM" id="SSF46689">
    <property type="entry name" value="Homeodomain-like"/>
    <property type="match status" value="1"/>
</dbReference>
<keyword evidence="6" id="KW-0227">DNA damage</keyword>
<keyword evidence="9" id="KW-0234">DNA repair</keyword>
<evidence type="ECO:0000256" key="3">
    <source>
        <dbReference type="ARBA" id="ARBA00011918"/>
    </source>
</evidence>
<evidence type="ECO:0000256" key="10">
    <source>
        <dbReference type="ARBA" id="ARBA00049348"/>
    </source>
</evidence>
<dbReference type="GO" id="GO:0003908">
    <property type="term" value="F:methylated-DNA-[protein]-cysteine S-methyltransferase activity"/>
    <property type="evidence" value="ECO:0007669"/>
    <property type="project" value="UniProtKB-EC"/>
</dbReference>
<dbReference type="RefSeq" id="WP_073850985.1">
    <property type="nucleotide sequence ID" value="NZ_LVWA01000003.1"/>
</dbReference>
<keyword evidence="8" id="KW-0804">Transcription</keyword>
<dbReference type="NCBIfam" id="TIGR00589">
    <property type="entry name" value="ogt"/>
    <property type="match status" value="1"/>
</dbReference>
<evidence type="ECO:0000256" key="6">
    <source>
        <dbReference type="ARBA" id="ARBA00022763"/>
    </source>
</evidence>
<dbReference type="Gene3D" id="1.10.10.60">
    <property type="entry name" value="Homeodomain-like"/>
    <property type="match status" value="1"/>
</dbReference>
<dbReference type="Pfam" id="PF02870">
    <property type="entry name" value="Methyltransf_1N"/>
    <property type="match status" value="1"/>
</dbReference>
<dbReference type="SUPFAM" id="SSF46767">
    <property type="entry name" value="Methylated DNA-protein cysteine methyltransferase, C-terminal domain"/>
    <property type="match status" value="1"/>
</dbReference>
<proteinExistence type="inferred from homology"/>
<dbReference type="FunFam" id="1.10.10.10:FF:000214">
    <property type="entry name" value="Methylated-DNA--protein-cysteine methyltransferase"/>
    <property type="match status" value="1"/>
</dbReference>
<dbReference type="GO" id="GO:0043565">
    <property type="term" value="F:sequence-specific DNA binding"/>
    <property type="evidence" value="ECO:0007669"/>
    <property type="project" value="InterPro"/>
</dbReference>
<evidence type="ECO:0000256" key="1">
    <source>
        <dbReference type="ARBA" id="ARBA00001286"/>
    </source>
</evidence>
<evidence type="ECO:0000256" key="2">
    <source>
        <dbReference type="ARBA" id="ARBA00008711"/>
    </source>
</evidence>
<protein>
    <recommendedName>
        <fullName evidence="3">methylated-DNA--[protein]-cysteine S-methyltransferase</fullName>
        <ecNumber evidence="3">2.1.1.63</ecNumber>
    </recommendedName>
</protein>
<accession>A0A1Q5PH94</accession>
<dbReference type="EMBL" id="LVWA01000003">
    <property type="protein sequence ID" value="OKL41576.1"/>
    <property type="molecule type" value="Genomic_DNA"/>
</dbReference>
<comment type="caution">
    <text evidence="12">The sequence shown here is derived from an EMBL/GenBank/DDBJ whole genome shotgun (WGS) entry which is preliminary data.</text>
</comment>
<dbReference type="Gene3D" id="3.30.160.70">
    <property type="entry name" value="Methylated DNA-protein cysteine methyltransferase domain"/>
    <property type="match status" value="1"/>
</dbReference>
<dbReference type="OrthoDB" id="9802228at2"/>
<sequence>MNTHYETVARALAYIRQNTAQQPTLDEVAAHVHLSAQHFQRVFTEWAGVSPKKFLQYLSLQHAKKVLTQSASLLEASYHTGLSGSSRLHDLFVSIEGMTPGQYKNHGERLQLKYSLGNCQFGPYLVASTDKGICHLHFYQNAEQALYELQQAWPKAELVKQEASIHQQVQAFFQNTLTPDANRIRLHPSGTPFQLKVWEALLRIPEGHLCSYASLAQRIGQPSASRAVGTAIGSNPIGFLIPCHRVIKSVGGIGEYRWGSERKMAMIGWEAAASIKAGEEPQQQYALNFGSS</sequence>
<dbReference type="SUPFAM" id="SSF53155">
    <property type="entry name" value="Methylated DNA-protein cysteine methyltransferase domain"/>
    <property type="match status" value="1"/>
</dbReference>
<keyword evidence="13" id="KW-1185">Reference proteome</keyword>
<dbReference type="InterPro" id="IPR009057">
    <property type="entry name" value="Homeodomain-like_sf"/>
</dbReference>
<dbReference type="InterPro" id="IPR008332">
    <property type="entry name" value="MethylG_MeTrfase_N"/>
</dbReference>
<reference evidence="12 13" key="1">
    <citation type="submission" date="2016-03" db="EMBL/GenBank/DDBJ databases">
        <title>Genome sequence of Pontibacter sp. nov., of the family cytophagaceae, isolated from marine sediment of the Yellow Sea, China.</title>
        <authorList>
            <person name="Zhang G."/>
            <person name="Zhang R."/>
        </authorList>
    </citation>
    <scope>NUCLEOTIDE SEQUENCE [LARGE SCALE GENOMIC DNA]</scope>
    <source>
        <strain evidence="12 13">S10-8</strain>
    </source>
</reference>
<gene>
    <name evidence="12" type="ORF">A3841_11075</name>
</gene>
<dbReference type="PANTHER" id="PTHR10815">
    <property type="entry name" value="METHYLATED-DNA--PROTEIN-CYSTEINE METHYLTRANSFERASE"/>
    <property type="match status" value="1"/>
</dbReference>
<comment type="catalytic activity">
    <reaction evidence="10">
        <text>a 6-O-methyl-2'-deoxyguanosine in DNA + L-cysteinyl-[protein] = S-methyl-L-cysteinyl-[protein] + a 2'-deoxyguanosine in DNA</text>
        <dbReference type="Rhea" id="RHEA:24000"/>
        <dbReference type="Rhea" id="RHEA-COMP:10131"/>
        <dbReference type="Rhea" id="RHEA-COMP:10132"/>
        <dbReference type="Rhea" id="RHEA-COMP:11367"/>
        <dbReference type="Rhea" id="RHEA-COMP:11368"/>
        <dbReference type="ChEBI" id="CHEBI:29950"/>
        <dbReference type="ChEBI" id="CHEBI:82612"/>
        <dbReference type="ChEBI" id="CHEBI:85445"/>
        <dbReference type="ChEBI" id="CHEBI:85448"/>
        <dbReference type="EC" id="2.1.1.63"/>
    </reaction>
</comment>
<dbReference type="EC" id="2.1.1.63" evidence="3"/>
<comment type="similarity">
    <text evidence="2">Belongs to the MGMT family.</text>
</comment>
<comment type="catalytic activity">
    <reaction evidence="1">
        <text>a 4-O-methyl-thymidine in DNA + L-cysteinyl-[protein] = a thymidine in DNA + S-methyl-L-cysteinyl-[protein]</text>
        <dbReference type="Rhea" id="RHEA:53428"/>
        <dbReference type="Rhea" id="RHEA-COMP:10131"/>
        <dbReference type="Rhea" id="RHEA-COMP:10132"/>
        <dbReference type="Rhea" id="RHEA-COMP:13555"/>
        <dbReference type="Rhea" id="RHEA-COMP:13556"/>
        <dbReference type="ChEBI" id="CHEBI:29950"/>
        <dbReference type="ChEBI" id="CHEBI:82612"/>
        <dbReference type="ChEBI" id="CHEBI:137386"/>
        <dbReference type="ChEBI" id="CHEBI:137387"/>
        <dbReference type="EC" id="2.1.1.63"/>
    </reaction>
</comment>
<dbReference type="Gene3D" id="1.10.10.10">
    <property type="entry name" value="Winged helix-like DNA-binding domain superfamily/Winged helix DNA-binding domain"/>
    <property type="match status" value="1"/>
</dbReference>
<dbReference type="PROSITE" id="PS00374">
    <property type="entry name" value="MGMT"/>
    <property type="match status" value="1"/>
</dbReference>
<dbReference type="PANTHER" id="PTHR10815:SF13">
    <property type="entry name" value="METHYLATED-DNA--PROTEIN-CYSTEINE METHYLTRANSFERASE"/>
    <property type="match status" value="1"/>
</dbReference>
<evidence type="ECO:0000256" key="4">
    <source>
        <dbReference type="ARBA" id="ARBA00022603"/>
    </source>
</evidence>
<dbReference type="InterPro" id="IPR014048">
    <property type="entry name" value="MethylDNA_cys_MeTrfase_DNA-bd"/>
</dbReference>
<evidence type="ECO:0000259" key="11">
    <source>
        <dbReference type="PROSITE" id="PS01124"/>
    </source>
</evidence>
<evidence type="ECO:0000256" key="7">
    <source>
        <dbReference type="ARBA" id="ARBA00023015"/>
    </source>
</evidence>
<dbReference type="Pfam" id="PF12833">
    <property type="entry name" value="HTH_18"/>
    <property type="match status" value="1"/>
</dbReference>
<name>A0A1Q5PH94_9BACT</name>
<dbReference type="PROSITE" id="PS01124">
    <property type="entry name" value="HTH_ARAC_FAMILY_2"/>
    <property type="match status" value="1"/>
</dbReference>
<evidence type="ECO:0000256" key="9">
    <source>
        <dbReference type="ARBA" id="ARBA00023204"/>
    </source>
</evidence>
<dbReference type="InterPro" id="IPR036388">
    <property type="entry name" value="WH-like_DNA-bd_sf"/>
</dbReference>
<dbReference type="SMART" id="SM00342">
    <property type="entry name" value="HTH_ARAC"/>
    <property type="match status" value="1"/>
</dbReference>
<keyword evidence="4 12" id="KW-0489">Methyltransferase</keyword>
<dbReference type="Proteomes" id="UP000186551">
    <property type="component" value="Unassembled WGS sequence"/>
</dbReference>
<evidence type="ECO:0000256" key="8">
    <source>
        <dbReference type="ARBA" id="ARBA00023163"/>
    </source>
</evidence>
<dbReference type="GO" id="GO:0003700">
    <property type="term" value="F:DNA-binding transcription factor activity"/>
    <property type="evidence" value="ECO:0007669"/>
    <property type="project" value="InterPro"/>
</dbReference>
<keyword evidence="5 12" id="KW-0808">Transferase</keyword>
<dbReference type="InterPro" id="IPR001497">
    <property type="entry name" value="MethylDNA_cys_MeTrfase_AS"/>
</dbReference>
<dbReference type="Pfam" id="PF01035">
    <property type="entry name" value="DNA_binding_1"/>
    <property type="match status" value="1"/>
</dbReference>
<evidence type="ECO:0000313" key="13">
    <source>
        <dbReference type="Proteomes" id="UP000186551"/>
    </source>
</evidence>
<evidence type="ECO:0000313" key="12">
    <source>
        <dbReference type="EMBL" id="OKL41576.1"/>
    </source>
</evidence>
<dbReference type="AlphaFoldDB" id="A0A1Q5PH94"/>
<dbReference type="GO" id="GO:0032259">
    <property type="term" value="P:methylation"/>
    <property type="evidence" value="ECO:0007669"/>
    <property type="project" value="UniProtKB-KW"/>
</dbReference>
<dbReference type="STRING" id="1797110.A3841_11075"/>